<dbReference type="Proteomes" id="UP001139450">
    <property type="component" value="Unassembled WGS sequence"/>
</dbReference>
<name>A0A9X1X1X4_9SPHI</name>
<feature type="domain" description="FecR protein" evidence="2">
    <location>
        <begin position="189"/>
        <end position="297"/>
    </location>
</feature>
<evidence type="ECO:0000313" key="5">
    <source>
        <dbReference type="Proteomes" id="UP001139450"/>
    </source>
</evidence>
<keyword evidence="1" id="KW-0472">Membrane</keyword>
<dbReference type="Pfam" id="PF16344">
    <property type="entry name" value="FecR_C"/>
    <property type="match status" value="1"/>
</dbReference>
<evidence type="ECO:0000259" key="2">
    <source>
        <dbReference type="Pfam" id="PF04773"/>
    </source>
</evidence>
<proteinExistence type="predicted"/>
<dbReference type="RefSeq" id="WP_245128686.1">
    <property type="nucleotide sequence ID" value="NZ_JALJEJ010000002.1"/>
</dbReference>
<feature type="domain" description="Protein FecR C-terminal" evidence="3">
    <location>
        <begin position="343"/>
        <end position="407"/>
    </location>
</feature>
<dbReference type="PANTHER" id="PTHR30273">
    <property type="entry name" value="PERIPLASMIC SIGNAL SENSOR AND SIGMA FACTOR ACTIVATOR FECR-RELATED"/>
    <property type="match status" value="1"/>
</dbReference>
<gene>
    <name evidence="4" type="ORF">MUY27_03965</name>
</gene>
<keyword evidence="1" id="KW-1133">Transmembrane helix</keyword>
<dbReference type="InterPro" id="IPR006860">
    <property type="entry name" value="FecR"/>
</dbReference>
<dbReference type="GO" id="GO:0016989">
    <property type="term" value="F:sigma factor antagonist activity"/>
    <property type="evidence" value="ECO:0007669"/>
    <property type="project" value="TreeGrafter"/>
</dbReference>
<comment type="caution">
    <text evidence="4">The sequence shown here is derived from an EMBL/GenBank/DDBJ whole genome shotgun (WGS) entry which is preliminary data.</text>
</comment>
<dbReference type="Gene3D" id="3.55.50.30">
    <property type="match status" value="1"/>
</dbReference>
<evidence type="ECO:0000256" key="1">
    <source>
        <dbReference type="SAM" id="Phobius"/>
    </source>
</evidence>
<dbReference type="Gene3D" id="2.60.120.1440">
    <property type="match status" value="1"/>
</dbReference>
<reference evidence="4" key="1">
    <citation type="submission" date="2022-04" db="EMBL/GenBank/DDBJ databases">
        <title>Mucilaginibacter sp. RS28 isolated from freshwater.</title>
        <authorList>
            <person name="Ko S.-R."/>
        </authorList>
    </citation>
    <scope>NUCLEOTIDE SEQUENCE</scope>
    <source>
        <strain evidence="4">RS28</strain>
    </source>
</reference>
<dbReference type="AlphaFoldDB" id="A0A9X1X1X4"/>
<dbReference type="InterPro" id="IPR012373">
    <property type="entry name" value="Ferrdict_sens_TM"/>
</dbReference>
<accession>A0A9X1X1X4</accession>
<feature type="transmembrane region" description="Helical" evidence="1">
    <location>
        <begin position="89"/>
        <end position="109"/>
    </location>
</feature>
<dbReference type="Pfam" id="PF04773">
    <property type="entry name" value="FecR"/>
    <property type="match status" value="1"/>
</dbReference>
<evidence type="ECO:0000259" key="3">
    <source>
        <dbReference type="Pfam" id="PF16344"/>
    </source>
</evidence>
<keyword evidence="1" id="KW-0812">Transmembrane</keyword>
<protein>
    <submittedName>
        <fullName evidence="4">DUF4974 domain-containing protein</fullName>
    </submittedName>
</protein>
<dbReference type="EMBL" id="JALJEJ010000002">
    <property type="protein sequence ID" value="MCJ8208850.1"/>
    <property type="molecule type" value="Genomic_DNA"/>
</dbReference>
<organism evidence="4 5">
    <name type="scientific">Mucilaginibacter straminoryzae</name>
    <dbReference type="NCBI Taxonomy" id="2932774"/>
    <lineage>
        <taxon>Bacteria</taxon>
        <taxon>Pseudomonadati</taxon>
        <taxon>Bacteroidota</taxon>
        <taxon>Sphingobacteriia</taxon>
        <taxon>Sphingobacteriales</taxon>
        <taxon>Sphingobacteriaceae</taxon>
        <taxon>Mucilaginibacter</taxon>
    </lineage>
</organism>
<keyword evidence="5" id="KW-1185">Reference proteome</keyword>
<dbReference type="InterPro" id="IPR032508">
    <property type="entry name" value="FecR_C"/>
</dbReference>
<dbReference type="PANTHER" id="PTHR30273:SF2">
    <property type="entry name" value="PROTEIN FECR"/>
    <property type="match status" value="1"/>
</dbReference>
<sequence>MDQIQSENLLKEESFINFCLEKNDNDVLYWQEWIKEHPESEPEIKKLRNLITSLSISSAQQQAQSQYVILQQSIKRPANIIYKLKIRRLSYYAAASFLIFALIGSYFLFTHKGTQNNYSANKKHDISPGGNKALLILANGKKIDLSDAKSGLIASEKGVSISKSADGQIVYKVNETSATRNEVTAVMNTIQTPAKGQFMVVLPDGTKVWLNAKTTFKYPSVFNQDVRQVELNGEAYFEVAHQNIPGTKKRVRFIVKTIVAGQADKDQYIEVLGTHFNVNCYEDEPSAITTLLEGSVKVSQPARNREAMLLPGQQLINGEGKFNVAEANTDAAIAWKNGDFVFHEDIRSALRKVARWYDVEISYQPGAPEHLMLGGWISRQNKLSEVLNLMEATGKVHLKLEGRRVLVTE</sequence>
<evidence type="ECO:0000313" key="4">
    <source>
        <dbReference type="EMBL" id="MCJ8208850.1"/>
    </source>
</evidence>